<evidence type="ECO:0000256" key="3">
    <source>
        <dbReference type="ARBA" id="ARBA00022989"/>
    </source>
</evidence>
<sequence>MGSFLGVTAVQWQNGTRVAVGVVILASLGLTLAHYTQIDPRWDIVHPEAVSNGLQASPADGLLRCSAGTGATHACGSRAARWSAITVILVASPLVGAVAKTGIERTIGTIAGGLLAMGAVYANSLPLLCVLAFAATLVGYLAGAKYGREYSGKLFPLTYLIVGSAGVLTKEPIPIMLARITGILLGAGADIPGRPAGGHAAGHLSLPPQAAAGAGAQGIVCMFVLSMVWFPRSASDKVRRERQPQPCQGPGA</sequence>
<feature type="transmembrane region" description="Helical" evidence="5">
    <location>
        <begin position="18"/>
        <end position="36"/>
    </location>
</feature>
<protein>
    <recommendedName>
        <fullName evidence="6">Integral membrane bound transporter domain-containing protein</fullName>
    </recommendedName>
</protein>
<evidence type="ECO:0000256" key="2">
    <source>
        <dbReference type="ARBA" id="ARBA00022692"/>
    </source>
</evidence>
<keyword evidence="3 5" id="KW-1133">Transmembrane helix</keyword>
<reference evidence="7 8" key="1">
    <citation type="journal article" date="2013" name="BMC Genomics">
        <title>Reconstruction of the lipid metabolism for the microalga Monoraphidium neglectum from its genome sequence reveals characteristics suitable for biofuel production.</title>
        <authorList>
            <person name="Bogen C."/>
            <person name="Al-Dilaimi A."/>
            <person name="Albersmeier A."/>
            <person name="Wichmann J."/>
            <person name="Grundmann M."/>
            <person name="Rupp O."/>
            <person name="Lauersen K.J."/>
            <person name="Blifernez-Klassen O."/>
            <person name="Kalinowski J."/>
            <person name="Goesmann A."/>
            <person name="Mussgnug J.H."/>
            <person name="Kruse O."/>
        </authorList>
    </citation>
    <scope>NUCLEOTIDE SEQUENCE [LARGE SCALE GENOMIC DNA]</scope>
    <source>
        <strain evidence="7 8">SAG 48.87</strain>
    </source>
</reference>
<dbReference type="OrthoDB" id="544634at2759"/>
<dbReference type="GeneID" id="25739152"/>
<organism evidence="7 8">
    <name type="scientific">Monoraphidium neglectum</name>
    <dbReference type="NCBI Taxonomy" id="145388"/>
    <lineage>
        <taxon>Eukaryota</taxon>
        <taxon>Viridiplantae</taxon>
        <taxon>Chlorophyta</taxon>
        <taxon>core chlorophytes</taxon>
        <taxon>Chlorophyceae</taxon>
        <taxon>CS clade</taxon>
        <taxon>Sphaeropleales</taxon>
        <taxon>Selenastraceae</taxon>
        <taxon>Monoraphidium</taxon>
    </lineage>
</organism>
<dbReference type="Pfam" id="PF13515">
    <property type="entry name" value="FUSC_2"/>
    <property type="match status" value="1"/>
</dbReference>
<dbReference type="EMBL" id="KK101224">
    <property type="protein sequence ID" value="KIZ01688.1"/>
    <property type="molecule type" value="Genomic_DNA"/>
</dbReference>
<dbReference type="STRING" id="145388.A0A0D2JRT4"/>
<dbReference type="AlphaFoldDB" id="A0A0D2JRT4"/>
<dbReference type="RefSeq" id="XP_013900707.1">
    <property type="nucleotide sequence ID" value="XM_014045253.1"/>
</dbReference>
<dbReference type="InterPro" id="IPR049453">
    <property type="entry name" value="Memb_transporter_dom"/>
</dbReference>
<dbReference type="KEGG" id="mng:MNEG_6276"/>
<dbReference type="GO" id="GO:0016020">
    <property type="term" value="C:membrane"/>
    <property type="evidence" value="ECO:0007669"/>
    <property type="project" value="UniProtKB-SubCell"/>
</dbReference>
<comment type="subcellular location">
    <subcellularLocation>
        <location evidence="1">Membrane</location>
        <topology evidence="1">Multi-pass membrane protein</topology>
    </subcellularLocation>
</comment>
<evidence type="ECO:0000313" key="7">
    <source>
        <dbReference type="EMBL" id="KIZ01688.1"/>
    </source>
</evidence>
<feature type="transmembrane region" description="Helical" evidence="5">
    <location>
        <begin position="154"/>
        <end position="169"/>
    </location>
</feature>
<evidence type="ECO:0000256" key="5">
    <source>
        <dbReference type="SAM" id="Phobius"/>
    </source>
</evidence>
<accession>A0A0D2JRT4</accession>
<keyword evidence="8" id="KW-1185">Reference proteome</keyword>
<proteinExistence type="predicted"/>
<evidence type="ECO:0000259" key="6">
    <source>
        <dbReference type="Pfam" id="PF13515"/>
    </source>
</evidence>
<feature type="transmembrane region" description="Helical" evidence="5">
    <location>
        <begin position="82"/>
        <end position="99"/>
    </location>
</feature>
<name>A0A0D2JRT4_9CHLO</name>
<feature type="transmembrane region" description="Helical" evidence="5">
    <location>
        <begin position="210"/>
        <end position="230"/>
    </location>
</feature>
<evidence type="ECO:0000256" key="4">
    <source>
        <dbReference type="ARBA" id="ARBA00023136"/>
    </source>
</evidence>
<evidence type="ECO:0000256" key="1">
    <source>
        <dbReference type="ARBA" id="ARBA00004141"/>
    </source>
</evidence>
<gene>
    <name evidence="7" type="ORF">MNEG_6276</name>
</gene>
<evidence type="ECO:0000313" key="8">
    <source>
        <dbReference type="Proteomes" id="UP000054498"/>
    </source>
</evidence>
<feature type="transmembrane region" description="Helical" evidence="5">
    <location>
        <begin position="119"/>
        <end position="142"/>
    </location>
</feature>
<keyword evidence="2 5" id="KW-0812">Transmembrane</keyword>
<dbReference type="Proteomes" id="UP000054498">
    <property type="component" value="Unassembled WGS sequence"/>
</dbReference>
<keyword evidence="4 5" id="KW-0472">Membrane</keyword>
<feature type="domain" description="Integral membrane bound transporter" evidence="6">
    <location>
        <begin position="78"/>
        <end position="188"/>
    </location>
</feature>